<proteinExistence type="inferred from homology"/>
<dbReference type="EMBL" id="LT635766">
    <property type="protein sequence ID" value="SGZ54516.1"/>
    <property type="molecule type" value="Genomic_DNA"/>
</dbReference>
<reference evidence="6 7" key="1">
    <citation type="submission" date="2016-10" db="EMBL/GenBank/DDBJ databases">
        <authorList>
            <person name="de Groot N.N."/>
        </authorList>
    </citation>
    <scope>NUCLEOTIDE SEQUENCE [LARGE SCALE GENOMIC DNA]</scope>
    <source>
        <strain evidence="6 7">PYCC 4715</strain>
    </source>
</reference>
<feature type="domain" description="Ubiquitin fusion degradation protein UFD1 N-terminal subdomain 1" evidence="4">
    <location>
        <begin position="14"/>
        <end position="74"/>
    </location>
</feature>
<protein>
    <submittedName>
        <fullName evidence="6">CIC11C00000002419</fullName>
    </submittedName>
</protein>
<evidence type="ECO:0000256" key="2">
    <source>
        <dbReference type="ARBA" id="ARBA00022786"/>
    </source>
</evidence>
<evidence type="ECO:0000259" key="5">
    <source>
        <dbReference type="Pfam" id="PF16558"/>
    </source>
</evidence>
<dbReference type="Pfam" id="PF16558">
    <property type="entry name" value="AZUL"/>
    <property type="match status" value="1"/>
</dbReference>
<name>A0A1L0DD81_9ASCO</name>
<dbReference type="InterPro" id="IPR013083">
    <property type="entry name" value="Znf_RING/FYVE/PHD"/>
</dbReference>
<evidence type="ECO:0000259" key="4">
    <source>
        <dbReference type="Pfam" id="PF03152"/>
    </source>
</evidence>
<organism evidence="6 7">
    <name type="scientific">Sungouiella intermedia</name>
    <dbReference type="NCBI Taxonomy" id="45354"/>
    <lineage>
        <taxon>Eukaryota</taxon>
        <taxon>Fungi</taxon>
        <taxon>Dikarya</taxon>
        <taxon>Ascomycota</taxon>
        <taxon>Saccharomycotina</taxon>
        <taxon>Pichiomycetes</taxon>
        <taxon>Metschnikowiaceae</taxon>
        <taxon>Sungouiella</taxon>
    </lineage>
</organism>
<dbReference type="GO" id="GO:0034098">
    <property type="term" value="C:VCP-NPL4-UFD1 AAA ATPase complex"/>
    <property type="evidence" value="ECO:0007669"/>
    <property type="project" value="TreeGrafter"/>
</dbReference>
<dbReference type="GO" id="GO:0036503">
    <property type="term" value="P:ERAD pathway"/>
    <property type="evidence" value="ECO:0007669"/>
    <property type="project" value="TreeGrafter"/>
</dbReference>
<keyword evidence="2" id="KW-0833">Ubl conjugation pathway</keyword>
<dbReference type="Pfam" id="PF23580">
    <property type="entry name" value="Znf_XAF1_N"/>
    <property type="match status" value="1"/>
</dbReference>
<dbReference type="Gene3D" id="6.10.130.10">
    <property type="entry name" value="Ubiquitin-protein ligase E3A, N-terminal zinc-binding domain (AZUL)"/>
    <property type="match status" value="1"/>
</dbReference>
<dbReference type="AlphaFoldDB" id="A0A1L0DD81"/>
<accession>A0A1L0DD81</accession>
<dbReference type="Pfam" id="PF03152">
    <property type="entry name" value="UFD1_N1"/>
    <property type="match status" value="1"/>
</dbReference>
<evidence type="ECO:0000256" key="3">
    <source>
        <dbReference type="SAM" id="MobiDB-lite"/>
    </source>
</evidence>
<dbReference type="PANTHER" id="PTHR12555:SF15">
    <property type="entry name" value="FUSION DEGRADATION PROTEIN (UFD1), PUTATIVE (AFU_ORTHOLOGUE AFUA_4G04640)-RELATED"/>
    <property type="match status" value="1"/>
</dbReference>
<dbReference type="GO" id="GO:0006511">
    <property type="term" value="P:ubiquitin-dependent protein catabolic process"/>
    <property type="evidence" value="ECO:0007669"/>
    <property type="project" value="InterPro"/>
</dbReference>
<evidence type="ECO:0000313" key="6">
    <source>
        <dbReference type="EMBL" id="SGZ54516.1"/>
    </source>
</evidence>
<dbReference type="Gene3D" id="3.10.330.10">
    <property type="match status" value="1"/>
</dbReference>
<sequence>MSLTVSLSSDLERLSDKCLLPQSILTAALESHPSLPHPLVFRLHASEHSILVGVKEFTAPEGEILVPQAVFDRIDDVTVHVELADVPKATFLQLKPIHFYPHITNWKYYLESFVSKSYTVLTKNQKFGVYDAVAKMDVELQVEDANEVLVVVVDTDIELDVVPLNDIMAAQQLAHSQNLSYLENIPEVVWDAPIKLEPFNQVQIPAIHRVDLRKLTAKSYIHLTTQEDIYNVDLLAGLDRFVTLENFSWCTMVQDPMGRKYIEIDKNSDSVANYMLKHTDDTNCWVYVVPFAWEHASTVQLSISTDAPVHQAEQTQASNSSDIQCTNCLKYIDSNKFSLHEAFCRRHNVRCSCSEVFLQSIPSTHWHCDLCESGIHGNSSLFKFKHDKLFHGGPYVCEQCEDDGSYDDFISLVQNHRASECGAKLHECIFCHVVVPQGVASYEEKFNNLTHHESQCGNKTVECFECGKVVKSKDMASHMKIHYLNKMQSAAEEVGRCTNVNCVNIFGQGPLNGANTVASNELGLCDGCFGSLYAQVHDPTHIKLQNRLERKYVMQLTKGCGNTWCENVECGNHKKWDIRLALDHIKDLLAEIVVPQLPINKKQKSQHNDNENNSSKQSDISTKRNEIFNQNMTPKHNKMWFCLNASVAARRVLYDKIMSEGIYTLNMILKALAGNSDETNVRGWLQTHSV</sequence>
<dbReference type="GO" id="GO:0031593">
    <property type="term" value="F:polyubiquitin modification-dependent protein binding"/>
    <property type="evidence" value="ECO:0007669"/>
    <property type="project" value="TreeGrafter"/>
</dbReference>
<feature type="region of interest" description="Disordered" evidence="3">
    <location>
        <begin position="600"/>
        <end position="622"/>
    </location>
</feature>
<dbReference type="InterPro" id="IPR055417">
    <property type="entry name" value="UFD1_N1"/>
</dbReference>
<dbReference type="InterPro" id="IPR042299">
    <property type="entry name" value="Ufd1-like_Nn"/>
</dbReference>
<dbReference type="Proteomes" id="UP000182259">
    <property type="component" value="Chromosome III"/>
</dbReference>
<dbReference type="InterPro" id="IPR042556">
    <property type="entry name" value="AZUL_sf"/>
</dbReference>
<evidence type="ECO:0000256" key="1">
    <source>
        <dbReference type="ARBA" id="ARBA00006043"/>
    </source>
</evidence>
<dbReference type="Gene3D" id="3.30.40.10">
    <property type="entry name" value="Zinc/RING finger domain, C3HC4 (zinc finger)"/>
    <property type="match status" value="1"/>
</dbReference>
<dbReference type="Gene3D" id="2.40.40.50">
    <property type="entry name" value="Ubiquitin fusion degradation protein UFD1, N-terminal domain"/>
    <property type="match status" value="1"/>
</dbReference>
<dbReference type="PANTHER" id="PTHR12555">
    <property type="entry name" value="UBIQUITIN FUSION DEGRADATON PROTEIN 1"/>
    <property type="match status" value="1"/>
</dbReference>
<dbReference type="InterPro" id="IPR004854">
    <property type="entry name" value="Ufd1-like"/>
</dbReference>
<dbReference type="InterPro" id="IPR032353">
    <property type="entry name" value="AZUL"/>
</dbReference>
<feature type="compositionally biased region" description="Polar residues" evidence="3">
    <location>
        <begin position="611"/>
        <end position="620"/>
    </location>
</feature>
<evidence type="ECO:0000313" key="7">
    <source>
        <dbReference type="Proteomes" id="UP000182259"/>
    </source>
</evidence>
<comment type="similarity">
    <text evidence="1">Belongs to the UFD1 family.</text>
</comment>
<gene>
    <name evidence="6" type="ORF">SAMEA4029009_CIC11G00000002419</name>
</gene>
<feature type="domain" description="Ubiquitin-protein ligase E3A N-terminal zinc-binding" evidence="5">
    <location>
        <begin position="548"/>
        <end position="574"/>
    </location>
</feature>